<evidence type="ECO:0000313" key="2">
    <source>
        <dbReference type="Proteomes" id="UP000694892"/>
    </source>
</evidence>
<gene>
    <name evidence="1" type="ORF">XELAEV_180271526mg</name>
</gene>
<proteinExistence type="predicted"/>
<name>A0A974HJE6_XENLA</name>
<feature type="non-terminal residue" evidence="1">
    <location>
        <position position="1"/>
    </location>
</feature>
<dbReference type="AlphaFoldDB" id="A0A974HJE6"/>
<protein>
    <submittedName>
        <fullName evidence="1">Uncharacterized protein</fullName>
    </submittedName>
</protein>
<dbReference type="EMBL" id="CM004474">
    <property type="protein sequence ID" value="OCT80341.1"/>
    <property type="molecule type" value="Genomic_DNA"/>
</dbReference>
<accession>A0A974HJE6</accession>
<reference evidence="1" key="2">
    <citation type="submission" date="2016-05" db="EMBL/GenBank/DDBJ databases">
        <title>WGS assembly of Xenopus laevis.</title>
        <authorList>
            <person name="Session A."/>
            <person name="Uno Y."/>
            <person name="Kwon T."/>
            <person name="Chapman J."/>
            <person name="Toyoda A."/>
            <person name="Takahashi S."/>
            <person name="Fukui A."/>
            <person name="Hikosaka A."/>
            <person name="Putnam N."/>
            <person name="Stites J."/>
            <person name="Van Heeringen S."/>
            <person name="Quigley I."/>
            <person name="Heinz S."/>
            <person name="Hellsten U."/>
            <person name="Lyons J."/>
            <person name="Suzuki A."/>
            <person name="Kondo M."/>
            <person name="Ogino H."/>
            <person name="Ochi H."/>
            <person name="Bogdanovic O."/>
            <person name="Lister R."/>
            <person name="Georgiou G."/>
            <person name="Paranjpe S."/>
            <person name="Van Kruijsbergen I."/>
            <person name="Mozaffari S."/>
            <person name="Shu S."/>
            <person name="Schmutz J."/>
            <person name="Jenkins J."/>
            <person name="Grimwood J."/>
            <person name="Carlson J."/>
            <person name="Mitros T."/>
            <person name="Simakov O."/>
            <person name="Heald R."/>
            <person name="Miller K."/>
            <person name="Haudenschild C."/>
            <person name="Kuroki Y."/>
            <person name="Tanaka T."/>
            <person name="Michiue T."/>
            <person name="Watanabe M."/>
            <person name="Kinoshita T."/>
            <person name="Ohta Y."/>
            <person name="Mawaribuchi S."/>
            <person name="Suzuki Y."/>
            <person name="Haramoto Y."/>
            <person name="Yamamoto T."/>
            <person name="Takagi C."/>
            <person name="Kitzman J."/>
            <person name="Shendure J."/>
            <person name="Nakayama T."/>
            <person name="Izutsu Y."/>
            <person name="Robert J."/>
            <person name="Dichmann D."/>
            <person name="Flajnik M."/>
            <person name="Houston D."/>
            <person name="Marcotte E."/>
            <person name="Wallingford J."/>
            <person name="Ito Y."/>
            <person name="Asashima M."/>
            <person name="Ueno N."/>
            <person name="Matsuda Y."/>
            <person name="Jan Veenstra G."/>
            <person name="Fujiyama A."/>
            <person name="Harland R."/>
            <person name="Taira M."/>
            <person name="Rokhsar D.S."/>
        </authorList>
    </citation>
    <scope>NUCLEOTIDE SEQUENCE</scope>
    <source>
        <strain evidence="1">J</strain>
        <tissue evidence="1">Blood</tissue>
    </source>
</reference>
<dbReference type="Proteomes" id="UP000694892">
    <property type="component" value="Chromosome 5L"/>
</dbReference>
<dbReference type="EMBL" id="CM004474">
    <property type="protein sequence ID" value="OCT80342.1"/>
    <property type="molecule type" value="Genomic_DNA"/>
</dbReference>
<evidence type="ECO:0000313" key="1">
    <source>
        <dbReference type="EMBL" id="OCT80342.1"/>
    </source>
</evidence>
<reference evidence="2" key="1">
    <citation type="journal article" date="2016" name="Nature">
        <title>Genome evolution in the allotetraploid frog Xenopus laevis.</title>
        <authorList>
            <person name="Session A.M."/>
            <person name="Uno Y."/>
            <person name="Kwon T."/>
            <person name="Chapman J.A."/>
            <person name="Toyoda A."/>
            <person name="Takahashi S."/>
            <person name="Fukui A."/>
            <person name="Hikosaka A."/>
            <person name="Suzuki A."/>
            <person name="Kondo M."/>
            <person name="van Heeringen S.J."/>
            <person name="Quigley I."/>
            <person name="Heinz S."/>
            <person name="Ogino H."/>
            <person name="Ochi H."/>
            <person name="Hellsten U."/>
            <person name="Lyons J.B."/>
            <person name="Simakov O."/>
            <person name="Putnam N."/>
            <person name="Stites J."/>
            <person name="Kuroki Y."/>
            <person name="Tanaka T."/>
            <person name="Michiue T."/>
            <person name="Watanabe M."/>
            <person name="Bogdanovic O."/>
            <person name="Lister R."/>
            <person name="Georgiou G."/>
            <person name="Paranjpe S.S."/>
            <person name="van Kruijsbergen I."/>
            <person name="Shu S."/>
            <person name="Carlson J."/>
            <person name="Kinoshita T."/>
            <person name="Ohta Y."/>
            <person name="Mawaribuchi S."/>
            <person name="Jenkins J."/>
            <person name="Grimwood J."/>
            <person name="Schmutz J."/>
            <person name="Mitros T."/>
            <person name="Mozaffari S.V."/>
            <person name="Suzuki Y."/>
            <person name="Haramoto Y."/>
            <person name="Yamamoto T.S."/>
            <person name="Takagi C."/>
            <person name="Heald R."/>
            <person name="Miller K."/>
            <person name="Haudenschild C."/>
            <person name="Kitzman J."/>
            <person name="Nakayama T."/>
            <person name="Izutsu Y."/>
            <person name="Robert J."/>
            <person name="Fortriede J."/>
            <person name="Burns K."/>
            <person name="Lotay V."/>
            <person name="Karimi K."/>
            <person name="Yasuoka Y."/>
            <person name="Dichmann D.S."/>
            <person name="Flajnik M.F."/>
            <person name="Houston D.W."/>
            <person name="Shendure J."/>
            <person name="DuPasquier L."/>
            <person name="Vize P.D."/>
            <person name="Zorn A.M."/>
            <person name="Ito M."/>
            <person name="Marcotte E.M."/>
            <person name="Wallingford J.B."/>
            <person name="Ito Y."/>
            <person name="Asashima M."/>
            <person name="Ueno N."/>
            <person name="Matsuda Y."/>
            <person name="Veenstra G.J."/>
            <person name="Fujiyama A."/>
            <person name="Harland R.M."/>
            <person name="Taira M."/>
            <person name="Rokhsar D.S."/>
        </authorList>
    </citation>
    <scope>NUCLEOTIDE SEQUENCE [LARGE SCALE GENOMIC DNA]</scope>
    <source>
        <strain evidence="2">J</strain>
    </source>
</reference>
<organism evidence="1 2">
    <name type="scientific">Xenopus laevis</name>
    <name type="common">African clawed frog</name>
    <dbReference type="NCBI Taxonomy" id="8355"/>
    <lineage>
        <taxon>Eukaryota</taxon>
        <taxon>Metazoa</taxon>
        <taxon>Chordata</taxon>
        <taxon>Craniata</taxon>
        <taxon>Vertebrata</taxon>
        <taxon>Euteleostomi</taxon>
        <taxon>Amphibia</taxon>
        <taxon>Batrachia</taxon>
        <taxon>Anura</taxon>
        <taxon>Pipoidea</taxon>
        <taxon>Pipidae</taxon>
        <taxon>Xenopodinae</taxon>
        <taxon>Xenopus</taxon>
        <taxon>Xenopus</taxon>
    </lineage>
</organism>
<feature type="non-terminal residue" evidence="1">
    <location>
        <position position="27"/>
    </location>
</feature>
<sequence>TEGQKKYDFWKDIVSAIEHNYKTTAFK</sequence>